<keyword evidence="14" id="KW-0479">Metal-binding</keyword>
<evidence type="ECO:0000256" key="6">
    <source>
        <dbReference type="ARBA" id="ARBA00022741"/>
    </source>
</evidence>
<dbReference type="GO" id="GO:0005525">
    <property type="term" value="F:GTP binding"/>
    <property type="evidence" value="ECO:0007669"/>
    <property type="project" value="UniProtKB-KW"/>
</dbReference>
<keyword evidence="6 13" id="KW-0547">Nucleotide-binding</keyword>
<name>A0A6A0HAS5_HYAAZ</name>
<dbReference type="InterPro" id="IPR005225">
    <property type="entry name" value="Small_GTP-bd"/>
</dbReference>
<feature type="binding site" evidence="14">
    <location>
        <position position="50"/>
    </location>
    <ligand>
        <name>Mg(2+)</name>
        <dbReference type="ChEBI" id="CHEBI:18420"/>
    </ligand>
</feature>
<reference evidence="16" key="2">
    <citation type="journal article" date="2018" name="Environ. Sci. Technol.">
        <title>The Toxicogenome of Hyalella azteca: A Model for Sediment Ecotoxicology and Evolutionary Toxicology.</title>
        <authorList>
            <person name="Poynton H.C."/>
            <person name="Hasenbein S."/>
            <person name="Benoit J.B."/>
            <person name="Sepulveda M.S."/>
            <person name="Poelchau M.F."/>
            <person name="Hughes D.S.T."/>
            <person name="Murali S.C."/>
            <person name="Chen S."/>
            <person name="Glastad K.M."/>
            <person name="Goodisman M.A.D."/>
            <person name="Werren J.H."/>
            <person name="Vineis J.H."/>
            <person name="Bowen J.L."/>
            <person name="Friedrich M."/>
            <person name="Jones J."/>
            <person name="Robertson H.M."/>
            <person name="Feyereisen R."/>
            <person name="Mechler-Hickson A."/>
            <person name="Mathers N."/>
            <person name="Lee C.E."/>
            <person name="Colbourne J.K."/>
            <person name="Biales A."/>
            <person name="Johnston J.S."/>
            <person name="Wellborn G.A."/>
            <person name="Rosendale A.J."/>
            <person name="Cridge A.G."/>
            <person name="Munoz-Torres M.C."/>
            <person name="Bain P.A."/>
            <person name="Manny A.R."/>
            <person name="Major K.M."/>
            <person name="Lambert F.N."/>
            <person name="Vulpe C.D."/>
            <person name="Tuck P."/>
            <person name="Blalock B.J."/>
            <person name="Lin Y.Y."/>
            <person name="Smith M.E."/>
            <person name="Ochoa-Acuna H."/>
            <person name="Chen M.M."/>
            <person name="Childers C.P."/>
            <person name="Qu J."/>
            <person name="Dugan S."/>
            <person name="Lee S.L."/>
            <person name="Chao H."/>
            <person name="Dinh H."/>
            <person name="Han Y."/>
            <person name="Doddapaneni H."/>
            <person name="Worley K.C."/>
            <person name="Muzny D.M."/>
            <person name="Gibbs R.A."/>
            <person name="Richards S."/>
        </authorList>
    </citation>
    <scope>NUCLEOTIDE SEQUENCE</scope>
    <source>
        <strain evidence="16">HAZT.00-mixed</strain>
        <tissue evidence="16">Whole organism</tissue>
    </source>
</reference>
<evidence type="ECO:0000256" key="12">
    <source>
        <dbReference type="ARBA" id="ARBA00048098"/>
    </source>
</evidence>
<dbReference type="SMART" id="SM00177">
    <property type="entry name" value="ARF"/>
    <property type="match status" value="1"/>
</dbReference>
<dbReference type="GO" id="GO:0016192">
    <property type="term" value="P:vesicle-mediated transport"/>
    <property type="evidence" value="ECO:0007669"/>
    <property type="project" value="UniProtKB-KW"/>
</dbReference>
<dbReference type="InterPro" id="IPR006689">
    <property type="entry name" value="Small_GTPase_ARF/SAR"/>
</dbReference>
<dbReference type="KEGG" id="hazt:108679304"/>
<dbReference type="AlphaFoldDB" id="A0A6A0HAS5"/>
<keyword evidence="5" id="KW-0519">Myristate</keyword>
<evidence type="ECO:0000256" key="11">
    <source>
        <dbReference type="ARBA" id="ARBA00023288"/>
    </source>
</evidence>
<evidence type="ECO:0000256" key="8">
    <source>
        <dbReference type="ARBA" id="ARBA00022927"/>
    </source>
</evidence>
<evidence type="ECO:0000256" key="1">
    <source>
        <dbReference type="ARBA" id="ARBA00004444"/>
    </source>
</evidence>
<comment type="catalytic activity">
    <reaction evidence="12">
        <text>GTP + H2O = GDP + phosphate + H(+)</text>
        <dbReference type="Rhea" id="RHEA:19669"/>
        <dbReference type="ChEBI" id="CHEBI:15377"/>
        <dbReference type="ChEBI" id="CHEBI:15378"/>
        <dbReference type="ChEBI" id="CHEBI:37565"/>
        <dbReference type="ChEBI" id="CHEBI:43474"/>
        <dbReference type="ChEBI" id="CHEBI:58189"/>
        <dbReference type="EC" id="3.6.5.2"/>
    </reaction>
</comment>
<evidence type="ECO:0000313" key="18">
    <source>
        <dbReference type="RefSeq" id="XP_047741665.1"/>
    </source>
</evidence>
<dbReference type="OrthoDB" id="2011769at2759"/>
<dbReference type="EMBL" id="JQDR03002815">
    <property type="protein sequence ID" value="KAA0202870.1"/>
    <property type="molecule type" value="Genomic_DNA"/>
</dbReference>
<dbReference type="NCBIfam" id="TIGR00231">
    <property type="entry name" value="small_GTP"/>
    <property type="match status" value="1"/>
</dbReference>
<dbReference type="SMART" id="SM00178">
    <property type="entry name" value="SAR"/>
    <property type="match status" value="1"/>
</dbReference>
<dbReference type="EC" id="3.6.5.2" evidence="3"/>
<feature type="binding site" evidence="13">
    <location>
        <position position="89"/>
    </location>
    <ligand>
        <name>GTP</name>
        <dbReference type="ChEBI" id="CHEBI:37565"/>
    </ligand>
</feature>
<evidence type="ECO:0000256" key="4">
    <source>
        <dbReference type="ARBA" id="ARBA00022448"/>
    </source>
</evidence>
<evidence type="ECO:0000256" key="13">
    <source>
        <dbReference type="PIRSR" id="PIRSR606689-1"/>
    </source>
</evidence>
<comment type="subcellular location">
    <subcellularLocation>
        <location evidence="1">Golgi apparatus membrane</location>
        <topology evidence="1">Lipid-anchor</topology>
        <orientation evidence="1">Cytoplasmic side</orientation>
    </subcellularLocation>
</comment>
<evidence type="ECO:0000256" key="10">
    <source>
        <dbReference type="ARBA" id="ARBA00023134"/>
    </source>
</evidence>
<dbReference type="Pfam" id="PF00025">
    <property type="entry name" value="Arf"/>
    <property type="match status" value="1"/>
</dbReference>
<evidence type="ECO:0000256" key="15">
    <source>
        <dbReference type="RuleBase" id="RU003925"/>
    </source>
</evidence>
<dbReference type="RefSeq" id="XP_047741665.1">
    <property type="nucleotide sequence ID" value="XM_047885709.1"/>
</dbReference>
<keyword evidence="10 13" id="KW-0342">GTP-binding</keyword>
<dbReference type="PRINTS" id="PR00328">
    <property type="entry name" value="SAR1GTPBP"/>
</dbReference>
<evidence type="ECO:0000256" key="2">
    <source>
        <dbReference type="ARBA" id="ARBA00010290"/>
    </source>
</evidence>
<reference evidence="16" key="1">
    <citation type="submission" date="2014-08" db="EMBL/GenBank/DDBJ databases">
        <authorList>
            <person name="Murali S."/>
            <person name="Richards S."/>
            <person name="Bandaranaike D."/>
            <person name="Bellair M."/>
            <person name="Blankenburg K."/>
            <person name="Chao H."/>
            <person name="Dinh H."/>
            <person name="Doddapaneni H."/>
            <person name="Dugan-Rocha S."/>
            <person name="Elkadiri S."/>
            <person name="Gnanaolivu R."/>
            <person name="Hughes D."/>
            <person name="Lee S."/>
            <person name="Li M."/>
            <person name="Ming W."/>
            <person name="Munidasa M."/>
            <person name="Muniz J."/>
            <person name="Nguyen L."/>
            <person name="Osuji N."/>
            <person name="Pu L.-L."/>
            <person name="Puazo M."/>
            <person name="Skinner E."/>
            <person name="Qu C."/>
            <person name="Quiroz J."/>
            <person name="Raj R."/>
            <person name="Weissenberger G."/>
            <person name="Xin Y."/>
            <person name="Zou X."/>
            <person name="Han Y."/>
            <person name="Worley K."/>
            <person name="Muzny D."/>
            <person name="Gibbs R."/>
        </authorList>
    </citation>
    <scope>NUCLEOTIDE SEQUENCE</scope>
    <source>
        <strain evidence="16">HAZT.00-mixed</strain>
        <tissue evidence="16">Whole organism</tissue>
    </source>
</reference>
<keyword evidence="17" id="KW-1185">Reference proteome</keyword>
<gene>
    <name evidence="18" type="primary">LOC108679304</name>
    <name evidence="16" type="ORF">HAZT_HAZT008580</name>
</gene>
<keyword evidence="11" id="KW-0449">Lipoprotein</keyword>
<accession>A0A6A0HAS5</accession>
<dbReference type="GO" id="GO:0003925">
    <property type="term" value="F:G protein activity"/>
    <property type="evidence" value="ECO:0007669"/>
    <property type="project" value="UniProtKB-EC"/>
</dbReference>
<feature type="binding site" evidence="13">
    <location>
        <begin position="153"/>
        <end position="156"/>
    </location>
    <ligand>
        <name>GTP</name>
        <dbReference type="ChEBI" id="CHEBI:37565"/>
    </ligand>
</feature>
<evidence type="ECO:0000256" key="14">
    <source>
        <dbReference type="PIRSR" id="PIRSR606689-2"/>
    </source>
</evidence>
<reference evidence="18" key="4">
    <citation type="submission" date="2025-04" db="UniProtKB">
        <authorList>
            <consortium name="RefSeq"/>
        </authorList>
    </citation>
    <scope>IDENTIFICATION</scope>
    <source>
        <tissue evidence="18">Whole organism</tissue>
    </source>
</reference>
<dbReference type="InterPro" id="IPR024156">
    <property type="entry name" value="Small_GTPase_ARF"/>
</dbReference>
<evidence type="ECO:0000256" key="5">
    <source>
        <dbReference type="ARBA" id="ARBA00022707"/>
    </source>
</evidence>
<keyword evidence="14" id="KW-0460">Magnesium</keyword>
<dbReference type="OMA" id="AIAFQVW"/>
<organism evidence="16">
    <name type="scientific">Hyalella azteca</name>
    <name type="common">Amphipod</name>
    <dbReference type="NCBI Taxonomy" id="294128"/>
    <lineage>
        <taxon>Eukaryota</taxon>
        <taxon>Metazoa</taxon>
        <taxon>Ecdysozoa</taxon>
        <taxon>Arthropoda</taxon>
        <taxon>Crustacea</taxon>
        <taxon>Multicrustacea</taxon>
        <taxon>Malacostraca</taxon>
        <taxon>Eumalacostraca</taxon>
        <taxon>Peracarida</taxon>
        <taxon>Amphipoda</taxon>
        <taxon>Senticaudata</taxon>
        <taxon>Talitrida</taxon>
        <taxon>Talitroidea</taxon>
        <taxon>Hyalellidae</taxon>
        <taxon>Hyalella</taxon>
    </lineage>
</organism>
<keyword evidence="7" id="KW-0931">ER-Golgi transport</keyword>
<dbReference type="InterPro" id="IPR027417">
    <property type="entry name" value="P-loop_NTPase"/>
</dbReference>
<reference evidence="16" key="3">
    <citation type="submission" date="2019-06" db="EMBL/GenBank/DDBJ databases">
        <authorList>
            <person name="Poynton C."/>
            <person name="Hasenbein S."/>
            <person name="Benoit J.B."/>
            <person name="Sepulveda M.S."/>
            <person name="Poelchau M.F."/>
            <person name="Murali S.C."/>
            <person name="Chen S."/>
            <person name="Glastad K.M."/>
            <person name="Werren J.H."/>
            <person name="Vineis J.H."/>
            <person name="Bowen J.L."/>
            <person name="Friedrich M."/>
            <person name="Jones J."/>
            <person name="Robertson H.M."/>
            <person name="Feyereisen R."/>
            <person name="Mechler-Hickson A."/>
            <person name="Mathers N."/>
            <person name="Lee C.E."/>
            <person name="Colbourne J.K."/>
            <person name="Biales A."/>
            <person name="Johnston J.S."/>
            <person name="Wellborn G.A."/>
            <person name="Rosendale A.J."/>
            <person name="Cridge A.G."/>
            <person name="Munoz-Torres M.C."/>
            <person name="Bain P.A."/>
            <person name="Manny A.R."/>
            <person name="Major K.M."/>
            <person name="Lambert F.N."/>
            <person name="Vulpe C.D."/>
            <person name="Tuck P."/>
            <person name="Blalock B.J."/>
            <person name="Lin Y.-Y."/>
            <person name="Smith M.E."/>
            <person name="Ochoa-Acuna H."/>
            <person name="Chen M.-J.M."/>
            <person name="Childers C.P."/>
            <person name="Qu J."/>
            <person name="Dugan S."/>
            <person name="Lee S.L."/>
            <person name="Chao H."/>
            <person name="Dinh H."/>
            <person name="Han Y."/>
            <person name="Doddapaneni H."/>
            <person name="Worley K.C."/>
            <person name="Muzny D.M."/>
            <person name="Gibbs R.A."/>
            <person name="Richards S."/>
        </authorList>
    </citation>
    <scope>NUCLEOTIDE SEQUENCE</scope>
    <source>
        <strain evidence="16">HAZT.00-mixed</strain>
        <tissue evidence="16">Whole organism</tissue>
    </source>
</reference>
<dbReference type="GeneID" id="108679304"/>
<keyword evidence="9" id="KW-0333">Golgi apparatus</keyword>
<evidence type="ECO:0000313" key="17">
    <source>
        <dbReference type="Proteomes" id="UP000694843"/>
    </source>
</evidence>
<dbReference type="Gene3D" id="3.40.50.300">
    <property type="entry name" value="P-loop containing nucleotide triphosphate hydrolases"/>
    <property type="match status" value="1"/>
</dbReference>
<feature type="binding site" evidence="14">
    <location>
        <position position="67"/>
    </location>
    <ligand>
        <name>Mg(2+)</name>
        <dbReference type="ChEBI" id="CHEBI:18420"/>
    </ligand>
</feature>
<dbReference type="GO" id="GO:0051649">
    <property type="term" value="P:establishment of localization in cell"/>
    <property type="evidence" value="ECO:0007669"/>
    <property type="project" value="UniProtKB-ARBA"/>
</dbReference>
<keyword evidence="4" id="KW-0813">Transport</keyword>
<sequence length="216" mass="23443">MSMGSVGVSRIKKIGRSLGNNVARAGAGVAARLRAPFHVVLVGLDGSGKTTTLLRLRYGRYVNTTPTVAFNCEKIRCGGSSWLVWDVGGSERLRPLWRPYTRATDALIFVVDACSNADRLEEARLELQRLLKQQAAQCGVLGISKPPLLLLANKQDLPAAKSLNVLTHTLGLDDIKDQHPWVAASACAVTGEGLEQAYSALRKLLLVSRQKNKSRK</sequence>
<dbReference type="Proteomes" id="UP000694843">
    <property type="component" value="Unplaced"/>
</dbReference>
<feature type="binding site" evidence="13">
    <location>
        <begin position="43"/>
        <end position="50"/>
    </location>
    <ligand>
        <name>GTP</name>
        <dbReference type="ChEBI" id="CHEBI:37565"/>
    </ligand>
</feature>
<dbReference type="FunFam" id="3.40.50.300:FF:003500">
    <property type="entry name" value="ADP-ribosylation factor 1"/>
    <property type="match status" value="1"/>
</dbReference>
<dbReference type="Proteomes" id="UP000711488">
    <property type="component" value="Unassembled WGS sequence"/>
</dbReference>
<dbReference type="PROSITE" id="PS51417">
    <property type="entry name" value="ARF"/>
    <property type="match status" value="1"/>
</dbReference>
<comment type="similarity">
    <text evidence="2 15">Belongs to the small GTPase superfamily. Arf family.</text>
</comment>
<evidence type="ECO:0000256" key="9">
    <source>
        <dbReference type="ARBA" id="ARBA00023034"/>
    </source>
</evidence>
<dbReference type="GO" id="GO:0046872">
    <property type="term" value="F:metal ion binding"/>
    <property type="evidence" value="ECO:0007669"/>
    <property type="project" value="UniProtKB-KW"/>
</dbReference>
<protein>
    <recommendedName>
        <fullName evidence="3">small monomeric GTPase</fullName>
        <ecNumber evidence="3">3.6.5.2</ecNumber>
    </recommendedName>
</protein>
<evidence type="ECO:0000256" key="3">
    <source>
        <dbReference type="ARBA" id="ARBA00011984"/>
    </source>
</evidence>
<dbReference type="SUPFAM" id="SSF52540">
    <property type="entry name" value="P-loop containing nucleoside triphosphate hydrolases"/>
    <property type="match status" value="1"/>
</dbReference>
<evidence type="ECO:0000256" key="7">
    <source>
        <dbReference type="ARBA" id="ARBA00022892"/>
    </source>
</evidence>
<dbReference type="PANTHER" id="PTHR11711">
    <property type="entry name" value="ADP RIBOSYLATION FACTOR-RELATED"/>
    <property type="match status" value="1"/>
</dbReference>
<evidence type="ECO:0000313" key="16">
    <source>
        <dbReference type="EMBL" id="KAA0202870.1"/>
    </source>
</evidence>
<dbReference type="GO" id="GO:0000139">
    <property type="term" value="C:Golgi membrane"/>
    <property type="evidence" value="ECO:0007669"/>
    <property type="project" value="UniProtKB-SubCell"/>
</dbReference>
<dbReference type="GO" id="GO:0015031">
    <property type="term" value="P:protein transport"/>
    <property type="evidence" value="ECO:0007669"/>
    <property type="project" value="UniProtKB-KW"/>
</dbReference>
<proteinExistence type="inferred from homology"/>
<keyword evidence="8" id="KW-0653">Protein transport</keyword>